<comment type="caution">
    <text evidence="2">The sequence shown here is derived from an EMBL/GenBank/DDBJ whole genome shotgun (WGS) entry which is preliminary data.</text>
</comment>
<feature type="region of interest" description="Disordered" evidence="1">
    <location>
        <begin position="16"/>
        <end position="41"/>
    </location>
</feature>
<dbReference type="AlphaFoldDB" id="A0A561WAQ2"/>
<dbReference type="EMBL" id="VIWY01000003">
    <property type="protein sequence ID" value="TWG20939.1"/>
    <property type="molecule type" value="Genomic_DNA"/>
</dbReference>
<reference evidence="2 3" key="1">
    <citation type="submission" date="2019-06" db="EMBL/GenBank/DDBJ databases">
        <title>Sequencing the genomes of 1000 actinobacteria strains.</title>
        <authorList>
            <person name="Klenk H.-P."/>
        </authorList>
    </citation>
    <scope>NUCLEOTIDE SEQUENCE [LARGE SCALE GENOMIC DNA]</scope>
    <source>
        <strain evidence="2 3">DSM 43866</strain>
    </source>
</reference>
<gene>
    <name evidence="2" type="ORF">FHX34_103468</name>
</gene>
<name>A0A561WAQ2_ACTTI</name>
<dbReference type="Proteomes" id="UP000320239">
    <property type="component" value="Unassembled WGS sequence"/>
</dbReference>
<proteinExistence type="predicted"/>
<accession>A0A561WAQ2</accession>
<sequence length="41" mass="4207">MADTAVWVGLQLERGSIEPFPPRLPEGDGGDLAPDAKVGGS</sequence>
<evidence type="ECO:0000256" key="1">
    <source>
        <dbReference type="SAM" id="MobiDB-lite"/>
    </source>
</evidence>
<protein>
    <submittedName>
        <fullName evidence="2">Uncharacterized protein</fullName>
    </submittedName>
</protein>
<organism evidence="2 3">
    <name type="scientific">Actinoplanes teichomyceticus</name>
    <dbReference type="NCBI Taxonomy" id="1867"/>
    <lineage>
        <taxon>Bacteria</taxon>
        <taxon>Bacillati</taxon>
        <taxon>Actinomycetota</taxon>
        <taxon>Actinomycetes</taxon>
        <taxon>Micromonosporales</taxon>
        <taxon>Micromonosporaceae</taxon>
        <taxon>Actinoplanes</taxon>
    </lineage>
</organism>
<keyword evidence="3" id="KW-1185">Reference proteome</keyword>
<evidence type="ECO:0000313" key="2">
    <source>
        <dbReference type="EMBL" id="TWG20939.1"/>
    </source>
</evidence>
<evidence type="ECO:0000313" key="3">
    <source>
        <dbReference type="Proteomes" id="UP000320239"/>
    </source>
</evidence>